<keyword evidence="2" id="KW-1185">Reference proteome</keyword>
<name>A0A4R0RAH8_9APHY</name>
<reference evidence="1 2" key="1">
    <citation type="submission" date="2018-11" db="EMBL/GenBank/DDBJ databases">
        <title>Genome assembly of Steccherinum ochraceum LE-BIN_3174, the white-rot fungus of the Steccherinaceae family (The Residual Polyporoid clade, Polyporales, Basidiomycota).</title>
        <authorList>
            <person name="Fedorova T.V."/>
            <person name="Glazunova O.A."/>
            <person name="Landesman E.O."/>
            <person name="Moiseenko K.V."/>
            <person name="Psurtseva N.V."/>
            <person name="Savinova O.S."/>
            <person name="Shakhova N.V."/>
            <person name="Tyazhelova T.V."/>
            <person name="Vasina D.V."/>
        </authorList>
    </citation>
    <scope>NUCLEOTIDE SEQUENCE [LARGE SCALE GENOMIC DNA]</scope>
    <source>
        <strain evidence="1 2">LE-BIN_3174</strain>
    </source>
</reference>
<gene>
    <name evidence="1" type="ORF">EIP91_004937</name>
</gene>
<sequence>MEFETDERTVAFDLGVSRACKAAGKCQPSRRPTAYLVPTLSETMIVLGLSQL</sequence>
<comment type="caution">
    <text evidence="1">The sequence shown here is derived from an EMBL/GenBank/DDBJ whole genome shotgun (WGS) entry which is preliminary data.</text>
</comment>
<organism evidence="1 2">
    <name type="scientific">Steccherinum ochraceum</name>
    <dbReference type="NCBI Taxonomy" id="92696"/>
    <lineage>
        <taxon>Eukaryota</taxon>
        <taxon>Fungi</taxon>
        <taxon>Dikarya</taxon>
        <taxon>Basidiomycota</taxon>
        <taxon>Agaricomycotina</taxon>
        <taxon>Agaricomycetes</taxon>
        <taxon>Polyporales</taxon>
        <taxon>Steccherinaceae</taxon>
        <taxon>Steccherinum</taxon>
    </lineage>
</organism>
<protein>
    <submittedName>
        <fullName evidence="1">Uncharacterized protein</fullName>
    </submittedName>
</protein>
<dbReference type="EMBL" id="RWJN01000275">
    <property type="protein sequence ID" value="TCD63786.1"/>
    <property type="molecule type" value="Genomic_DNA"/>
</dbReference>
<proteinExistence type="predicted"/>
<dbReference type="Proteomes" id="UP000292702">
    <property type="component" value="Unassembled WGS sequence"/>
</dbReference>
<evidence type="ECO:0000313" key="1">
    <source>
        <dbReference type="EMBL" id="TCD63786.1"/>
    </source>
</evidence>
<dbReference type="AlphaFoldDB" id="A0A4R0RAH8"/>
<evidence type="ECO:0000313" key="2">
    <source>
        <dbReference type="Proteomes" id="UP000292702"/>
    </source>
</evidence>
<accession>A0A4R0RAH8</accession>